<dbReference type="Proteomes" id="UP000015104">
    <property type="component" value="Unassembled WGS sequence"/>
</dbReference>
<proteinExistence type="predicted"/>
<evidence type="ECO:0000313" key="1">
    <source>
        <dbReference type="EnsemblMetazoa" id="tetur23g01150.1"/>
    </source>
</evidence>
<accession>T1KVM1</accession>
<dbReference type="EnsemblMetazoa" id="tetur23g01150.1">
    <property type="protein sequence ID" value="tetur23g01150.1"/>
    <property type="gene ID" value="tetur23g01150"/>
</dbReference>
<sequence>MCLAVSFTVIVVEIKFNIELALDLHWIFTIYNSPR</sequence>
<dbReference type="EMBL" id="CAEY01000613">
    <property type="status" value="NOT_ANNOTATED_CDS"/>
    <property type="molecule type" value="Genomic_DNA"/>
</dbReference>
<reference evidence="2" key="1">
    <citation type="submission" date="2011-08" db="EMBL/GenBank/DDBJ databases">
        <authorList>
            <person name="Rombauts S."/>
        </authorList>
    </citation>
    <scope>NUCLEOTIDE SEQUENCE</scope>
    <source>
        <strain evidence="2">London</strain>
    </source>
</reference>
<evidence type="ECO:0000313" key="2">
    <source>
        <dbReference type="Proteomes" id="UP000015104"/>
    </source>
</evidence>
<dbReference type="HOGENOM" id="CLU_3369078_0_0_1"/>
<reference evidence="1" key="2">
    <citation type="submission" date="2015-06" db="UniProtKB">
        <authorList>
            <consortium name="EnsemblMetazoa"/>
        </authorList>
    </citation>
    <scope>IDENTIFICATION</scope>
</reference>
<organism evidence="1 2">
    <name type="scientific">Tetranychus urticae</name>
    <name type="common">Two-spotted spider mite</name>
    <dbReference type="NCBI Taxonomy" id="32264"/>
    <lineage>
        <taxon>Eukaryota</taxon>
        <taxon>Metazoa</taxon>
        <taxon>Ecdysozoa</taxon>
        <taxon>Arthropoda</taxon>
        <taxon>Chelicerata</taxon>
        <taxon>Arachnida</taxon>
        <taxon>Acari</taxon>
        <taxon>Acariformes</taxon>
        <taxon>Trombidiformes</taxon>
        <taxon>Prostigmata</taxon>
        <taxon>Eleutherengona</taxon>
        <taxon>Raphignathae</taxon>
        <taxon>Tetranychoidea</taxon>
        <taxon>Tetranychidae</taxon>
        <taxon>Tetranychus</taxon>
    </lineage>
</organism>
<name>T1KVM1_TETUR</name>
<keyword evidence="2" id="KW-1185">Reference proteome</keyword>
<protein>
    <submittedName>
        <fullName evidence="1">Uncharacterized protein</fullName>
    </submittedName>
</protein>
<dbReference type="AlphaFoldDB" id="T1KVM1"/>